<feature type="transmembrane region" description="Helical" evidence="2">
    <location>
        <begin position="21"/>
        <end position="38"/>
    </location>
</feature>
<keyword evidence="2" id="KW-0812">Transmembrane</keyword>
<feature type="compositionally biased region" description="Basic and acidic residues" evidence="1">
    <location>
        <begin position="160"/>
        <end position="173"/>
    </location>
</feature>
<feature type="region of interest" description="Disordered" evidence="1">
    <location>
        <begin position="160"/>
        <end position="229"/>
    </location>
</feature>
<comment type="caution">
    <text evidence="3">The sequence shown here is derived from an EMBL/GenBank/DDBJ whole genome shotgun (WGS) entry which is preliminary data.</text>
</comment>
<dbReference type="AlphaFoldDB" id="A0A132NPC2"/>
<evidence type="ECO:0000313" key="3">
    <source>
        <dbReference type="EMBL" id="KWX11612.1"/>
    </source>
</evidence>
<feature type="transmembrane region" description="Helical" evidence="2">
    <location>
        <begin position="50"/>
        <end position="71"/>
    </location>
</feature>
<feature type="compositionally biased region" description="Polar residues" evidence="1">
    <location>
        <begin position="185"/>
        <end position="200"/>
    </location>
</feature>
<feature type="transmembrane region" description="Helical" evidence="2">
    <location>
        <begin position="124"/>
        <end position="149"/>
    </location>
</feature>
<feature type="compositionally biased region" description="Basic residues" evidence="1">
    <location>
        <begin position="204"/>
        <end position="229"/>
    </location>
</feature>
<feature type="transmembrane region" description="Helical" evidence="2">
    <location>
        <begin position="76"/>
        <end position="94"/>
    </location>
</feature>
<name>A0A132NPC2_GIAIN</name>
<organism evidence="3 4">
    <name type="scientific">Giardia duodenalis assemblage B</name>
    <dbReference type="NCBI Taxonomy" id="1394984"/>
    <lineage>
        <taxon>Eukaryota</taxon>
        <taxon>Metamonada</taxon>
        <taxon>Diplomonadida</taxon>
        <taxon>Hexamitidae</taxon>
        <taxon>Giardiinae</taxon>
        <taxon>Giardia</taxon>
    </lineage>
</organism>
<dbReference type="VEuPathDB" id="GiardiaDB:QR46_4428"/>
<evidence type="ECO:0000313" key="4">
    <source>
        <dbReference type="Proteomes" id="UP000070089"/>
    </source>
</evidence>
<keyword evidence="2" id="KW-1133">Transmembrane helix</keyword>
<proteinExistence type="predicted"/>
<evidence type="ECO:0000256" key="2">
    <source>
        <dbReference type="SAM" id="Phobius"/>
    </source>
</evidence>
<gene>
    <name evidence="3" type="ORF">QR46_4428</name>
</gene>
<dbReference type="EMBL" id="JXTI01000170">
    <property type="protein sequence ID" value="KWX11612.1"/>
    <property type="molecule type" value="Genomic_DNA"/>
</dbReference>
<dbReference type="Proteomes" id="UP000070089">
    <property type="component" value="Unassembled WGS sequence"/>
</dbReference>
<dbReference type="OrthoDB" id="10258019at2759"/>
<dbReference type="Pfam" id="PF14770">
    <property type="entry name" value="TMEM18"/>
    <property type="match status" value="1"/>
</dbReference>
<sequence>MKLALDSCSRPFIVNSHHEKKIHMIQPSAAILGLWTFIKDLPEYYKTISFKDPLCAVILSIHAVMIVGLILSMKSALGSLIIIFILLGCSYLTFKIDGFLRDNVSLLLEKKYISRDYFIDKGTFIAAVWTVPIFFYTVFFSLCLILTLLKEIIQECRRRSGKDARTAKHKGAESETDGSYRPGNGNANDTPAHGSTPSPSDHSRHNKHHAGHPKHHTGHGGHVNHKHGK</sequence>
<keyword evidence="2" id="KW-0472">Membrane</keyword>
<protein>
    <submittedName>
        <fullName evidence="3">Uncharacterized protein</fullName>
    </submittedName>
</protein>
<evidence type="ECO:0000256" key="1">
    <source>
        <dbReference type="SAM" id="MobiDB-lite"/>
    </source>
</evidence>
<accession>A0A132NPC2</accession>
<reference evidence="3 4" key="1">
    <citation type="journal article" date="2015" name="Mol. Biochem. Parasitol.">
        <title>Identification of polymorphic genes for use in assemblage B genotyping assays through comparative genomics of multiple assemblage B Giardia duodenalis isolates.</title>
        <authorList>
            <person name="Wielinga C."/>
            <person name="Thompson R.C."/>
            <person name="Monis P."/>
            <person name="Ryan U."/>
        </authorList>
    </citation>
    <scope>NUCLEOTIDE SEQUENCE [LARGE SCALE GENOMIC DNA]</scope>
    <source>
        <strain evidence="3 4">BAH15c1</strain>
    </source>
</reference>
<dbReference type="InterPro" id="IPR026721">
    <property type="entry name" value="TMEM18"/>
</dbReference>